<dbReference type="EMBL" id="JBAWKB010000001">
    <property type="protein sequence ID" value="MFH6771608.1"/>
    <property type="molecule type" value="Genomic_DNA"/>
</dbReference>
<sequence>MRVLITGATGLIGKHVVSRCKENGIAIHYLTTRKSKLESNENYKGFYWDPDSGEIDKSCFDGVDAIIHLAGASISKRWTSAYKKEILDSRVKPTHLLIQSLIGEKHHVKHVISASAIGVYPDSLVNYYDETFTDFDHESFLTLVVNKWEEAVDGFKELGIEVSKIRIGLVLAKEGGALPSMAKPIKFGVGSAFGKGKQWQSWIHIHDLSEMFIRVLQDELYGIYNGVAPNPVTNNDLVLMIAKVLNKPLLLPNIPEFVMRILLGEMHVILYASQRVSSQKIESEGFQFKYHRLEPALEDLLLKSEDQ</sequence>
<dbReference type="PANTHER" id="PTHR11092">
    <property type="entry name" value="SUGAR NUCLEOTIDE EPIMERASE RELATED"/>
    <property type="match status" value="1"/>
</dbReference>
<comment type="similarity">
    <text evidence="1">Belongs to the NAD(P)-dependent epimerase/dehydratase family. SDR39U1 subfamily.</text>
</comment>
<comment type="caution">
    <text evidence="4">The sequence shown here is derived from an EMBL/GenBank/DDBJ whole genome shotgun (WGS) entry which is preliminary data.</text>
</comment>
<organism evidence="4 5">
    <name type="scientific">Gaetbulibacter aestuarii</name>
    <dbReference type="NCBI Taxonomy" id="1502358"/>
    <lineage>
        <taxon>Bacteria</taxon>
        <taxon>Pseudomonadati</taxon>
        <taxon>Bacteroidota</taxon>
        <taxon>Flavobacteriia</taxon>
        <taxon>Flavobacteriales</taxon>
        <taxon>Flavobacteriaceae</taxon>
        <taxon>Gaetbulibacter</taxon>
    </lineage>
</organism>
<dbReference type="Pfam" id="PF01370">
    <property type="entry name" value="Epimerase"/>
    <property type="match status" value="1"/>
</dbReference>
<name>A0ABW7MYZ2_9FLAO</name>
<gene>
    <name evidence="4" type="ORF">V8G58_06635</name>
</gene>
<evidence type="ECO:0000256" key="1">
    <source>
        <dbReference type="ARBA" id="ARBA00009353"/>
    </source>
</evidence>
<dbReference type="SUPFAM" id="SSF51735">
    <property type="entry name" value="NAD(P)-binding Rossmann-fold domains"/>
    <property type="match status" value="1"/>
</dbReference>
<keyword evidence="5" id="KW-1185">Reference proteome</keyword>
<dbReference type="Proteomes" id="UP001610100">
    <property type="component" value="Unassembled WGS sequence"/>
</dbReference>
<dbReference type="PANTHER" id="PTHR11092:SF0">
    <property type="entry name" value="EPIMERASE FAMILY PROTEIN SDR39U1"/>
    <property type="match status" value="1"/>
</dbReference>
<evidence type="ECO:0000259" key="3">
    <source>
        <dbReference type="Pfam" id="PF08338"/>
    </source>
</evidence>
<feature type="domain" description="DUF1731" evidence="3">
    <location>
        <begin position="254"/>
        <end position="300"/>
    </location>
</feature>
<dbReference type="RefSeq" id="WP_344740702.1">
    <property type="nucleotide sequence ID" value="NZ_BAABAY010000001.1"/>
</dbReference>
<evidence type="ECO:0000313" key="4">
    <source>
        <dbReference type="EMBL" id="MFH6771608.1"/>
    </source>
</evidence>
<accession>A0ABW7MYZ2</accession>
<feature type="domain" description="NAD-dependent epimerase/dehydratase" evidence="2">
    <location>
        <begin position="3"/>
        <end position="225"/>
    </location>
</feature>
<dbReference type="Pfam" id="PF08338">
    <property type="entry name" value="DUF1731"/>
    <property type="match status" value="1"/>
</dbReference>
<protein>
    <submittedName>
        <fullName evidence="4">TIGR01777 family oxidoreductase</fullName>
    </submittedName>
</protein>
<evidence type="ECO:0000313" key="5">
    <source>
        <dbReference type="Proteomes" id="UP001610100"/>
    </source>
</evidence>
<dbReference type="InterPro" id="IPR010099">
    <property type="entry name" value="SDR39U1"/>
</dbReference>
<dbReference type="InterPro" id="IPR001509">
    <property type="entry name" value="Epimerase_deHydtase"/>
</dbReference>
<dbReference type="InterPro" id="IPR013549">
    <property type="entry name" value="DUF1731"/>
</dbReference>
<dbReference type="Gene3D" id="3.40.50.720">
    <property type="entry name" value="NAD(P)-binding Rossmann-like Domain"/>
    <property type="match status" value="1"/>
</dbReference>
<evidence type="ECO:0000259" key="2">
    <source>
        <dbReference type="Pfam" id="PF01370"/>
    </source>
</evidence>
<dbReference type="NCBIfam" id="TIGR01777">
    <property type="entry name" value="yfcH"/>
    <property type="match status" value="1"/>
</dbReference>
<proteinExistence type="inferred from homology"/>
<reference evidence="4 5" key="1">
    <citation type="submission" date="2024-02" db="EMBL/GenBank/DDBJ databases">
        <title>A Gaetbulibacter species isolated from tidal flats and genomic insights of their niches.</title>
        <authorList>
            <person name="Ye Y."/>
        </authorList>
    </citation>
    <scope>NUCLEOTIDE SEQUENCE [LARGE SCALE GENOMIC DNA]</scope>
    <source>
        <strain evidence="4 5">KYW382</strain>
    </source>
</reference>
<dbReference type="InterPro" id="IPR036291">
    <property type="entry name" value="NAD(P)-bd_dom_sf"/>
</dbReference>